<dbReference type="InterPro" id="IPR051018">
    <property type="entry name" value="Bacteriophage_GH24"/>
</dbReference>
<dbReference type="SMR" id="A0A8F2JCF7"/>
<keyword evidence="7 9" id="KW-0578">Host cell lysis by virus</keyword>
<keyword evidence="4 9" id="KW-0081">Bacteriolytic enzyme</keyword>
<dbReference type="EMBL" id="MW831865">
    <property type="protein sequence ID" value="QWT56542.1"/>
    <property type="molecule type" value="Genomic_DNA"/>
</dbReference>
<comment type="catalytic activity">
    <reaction evidence="1 9 10">
        <text>Hydrolysis of (1-&gt;4)-beta-linkages between N-acetylmuramic acid and N-acetyl-D-glucosamine residues in a peptidoglycan and between N-acetyl-D-glucosamine residues in chitodextrins.</text>
        <dbReference type="EC" id="3.2.1.17"/>
    </reaction>
</comment>
<dbReference type="GO" id="GO:0003796">
    <property type="term" value="F:lysozyme activity"/>
    <property type="evidence" value="ECO:0007669"/>
    <property type="project" value="UniProtKB-UniRule"/>
</dbReference>
<dbReference type="PANTHER" id="PTHR38107">
    <property type="match status" value="1"/>
</dbReference>
<evidence type="ECO:0000313" key="12">
    <source>
        <dbReference type="Proteomes" id="UP000693765"/>
    </source>
</evidence>
<feature type="active site" description="Proton donor/acceptor" evidence="9">
    <location>
        <position position="37"/>
    </location>
</feature>
<evidence type="ECO:0000256" key="1">
    <source>
        <dbReference type="ARBA" id="ARBA00000632"/>
    </source>
</evidence>
<keyword evidence="5 9" id="KW-0378">Hydrolase</keyword>
<evidence type="ECO:0000256" key="8">
    <source>
        <dbReference type="ARBA" id="ARBA00023295"/>
    </source>
</evidence>
<dbReference type="SUPFAM" id="SSF53955">
    <property type="entry name" value="Lysozyme-like"/>
    <property type="match status" value="1"/>
</dbReference>
<comment type="function">
    <text evidence="9">Endolysin with lysozyme activity that degrades host peptidoglycans and participates with the holin and spanin proteins in the sequential events which lead to the programmed host cell lysis releasing the mature viral particles. Once the holin has permeabilized the host cell membrane, the endolysin can reach the periplasm and break down the peptidoglycan layer.</text>
</comment>
<dbReference type="PANTHER" id="PTHR38107:SF3">
    <property type="entry name" value="LYSOZYME RRRD-RELATED"/>
    <property type="match status" value="1"/>
</dbReference>
<protein>
    <recommendedName>
        <fullName evidence="9">Endolysin</fullName>
        <ecNumber evidence="9">3.2.1.17</ecNumber>
    </recommendedName>
    <alternativeName>
        <fullName evidence="9">Lysis protein</fullName>
    </alternativeName>
    <alternativeName>
        <fullName evidence="9">Lysozyme</fullName>
    </alternativeName>
    <alternativeName>
        <fullName evidence="9">Muramidase</fullName>
    </alternativeName>
</protein>
<keyword evidence="3 9" id="KW-1188">Viral release from host cell</keyword>
<dbReference type="GO" id="GO:0030430">
    <property type="term" value="C:host cell cytoplasm"/>
    <property type="evidence" value="ECO:0007669"/>
    <property type="project" value="UniProtKB-SubCell"/>
</dbReference>
<evidence type="ECO:0000256" key="10">
    <source>
        <dbReference type="RuleBase" id="RU003788"/>
    </source>
</evidence>
<dbReference type="GO" id="GO:0009253">
    <property type="term" value="P:peptidoglycan catabolic process"/>
    <property type="evidence" value="ECO:0007669"/>
    <property type="project" value="UniProtKB-UniRule"/>
</dbReference>
<evidence type="ECO:0000256" key="2">
    <source>
        <dbReference type="ARBA" id="ARBA00022529"/>
    </source>
</evidence>
<dbReference type="GO" id="GO:0016998">
    <property type="term" value="P:cell wall macromolecule catabolic process"/>
    <property type="evidence" value="ECO:0007669"/>
    <property type="project" value="InterPro"/>
</dbReference>
<keyword evidence="9" id="KW-1035">Host cytoplasm</keyword>
<dbReference type="Gene3D" id="1.10.530.40">
    <property type="match status" value="1"/>
</dbReference>
<dbReference type="Pfam" id="PF00959">
    <property type="entry name" value="Phage_lysozyme"/>
    <property type="match status" value="1"/>
</dbReference>
<comment type="subcellular location">
    <subcellularLocation>
        <location evidence="9">Host cytoplasm</location>
    </subcellularLocation>
    <text evidence="9">The endolysin is cytoplasmic, but can reach the periplasmic space with the help of the holins which disrupt the host cell membrane.</text>
</comment>
<keyword evidence="6 9" id="KW-0204">Cytolysis</keyword>
<name>A0A8F2JCF7_9CAUD</name>
<feature type="active site" description="Proton donor/acceptor" evidence="9">
    <location>
        <position position="28"/>
    </location>
</feature>
<keyword evidence="12" id="KW-1185">Reference proteome</keyword>
<dbReference type="CDD" id="cd16900">
    <property type="entry name" value="endolysin_R21-like"/>
    <property type="match status" value="1"/>
</dbReference>
<dbReference type="InterPro" id="IPR023346">
    <property type="entry name" value="Lysozyme-like_dom_sf"/>
</dbReference>
<dbReference type="HAMAP" id="MF_04110">
    <property type="entry name" value="ENDOLYSIN_T4"/>
    <property type="match status" value="1"/>
</dbReference>
<evidence type="ECO:0000256" key="7">
    <source>
        <dbReference type="ARBA" id="ARBA00023142"/>
    </source>
</evidence>
<reference evidence="11" key="1">
    <citation type="submission" date="2021-03" db="EMBL/GenBank/DDBJ databases">
        <authorList>
            <person name="Tong Y."/>
            <person name="Zhang W."/>
            <person name="Tian F."/>
            <person name="Li J."/>
            <person name="He X."/>
        </authorList>
    </citation>
    <scope>NUCLEOTIDE SEQUENCE</scope>
</reference>
<dbReference type="InterPro" id="IPR034690">
    <property type="entry name" value="Endolysin_T4_type"/>
</dbReference>
<organism evidence="11 12">
    <name type="scientific">Stenotrophomonas phage BUCT598</name>
    <dbReference type="NCBI Taxonomy" id="2834253"/>
    <lineage>
        <taxon>Viruses</taxon>
        <taxon>Duplodnaviria</taxon>
        <taxon>Heunggongvirae</taxon>
        <taxon>Uroviricota</taxon>
        <taxon>Caudoviricetes</taxon>
        <taxon>Autographivirales</taxon>
        <taxon>Autonotataviridae</taxon>
        <taxon>Gujervirinae</taxon>
        <taxon>Smasvirus</taxon>
        <taxon>Smasvirus BUCT598</taxon>
    </lineage>
</organism>
<evidence type="ECO:0000256" key="6">
    <source>
        <dbReference type="ARBA" id="ARBA00022852"/>
    </source>
</evidence>
<evidence type="ECO:0000256" key="5">
    <source>
        <dbReference type="ARBA" id="ARBA00022801"/>
    </source>
</evidence>
<evidence type="ECO:0000256" key="4">
    <source>
        <dbReference type="ARBA" id="ARBA00022638"/>
    </source>
</evidence>
<dbReference type="EC" id="3.2.1.17" evidence="9"/>
<dbReference type="Proteomes" id="UP000693765">
    <property type="component" value="Segment"/>
</dbReference>
<dbReference type="InterPro" id="IPR023347">
    <property type="entry name" value="Lysozyme_dom_sf"/>
</dbReference>
<dbReference type="GO" id="GO:0042742">
    <property type="term" value="P:defense response to bacterium"/>
    <property type="evidence" value="ECO:0007669"/>
    <property type="project" value="UniProtKB-KW"/>
</dbReference>
<evidence type="ECO:0000313" key="11">
    <source>
        <dbReference type="EMBL" id="QWT56542.1"/>
    </source>
</evidence>
<proteinExistence type="inferred from homology"/>
<accession>A0A8F2JCF7</accession>
<sequence>MSIKARIAAIVAASLLSAGGIAHIKLSEGRHTTAYPDPGTNGAPWTICYGHTGPEVKPGLKVSLEQCELWLLEDTAKHEKFVQNLVKVPLKQGEYDSLVSFSFNLGPGNLQSSTLLRKLNSGDRRGSCMEYPKWKYANKRVLEGLVVRRFKEQTQCLQEGPYVFRP</sequence>
<dbReference type="InterPro" id="IPR002196">
    <property type="entry name" value="Glyco_hydro_24"/>
</dbReference>
<dbReference type="GO" id="GO:0044659">
    <property type="term" value="P:viral release from host cell by cytolysis"/>
    <property type="evidence" value="ECO:0007669"/>
    <property type="project" value="UniProtKB-UniRule"/>
</dbReference>
<keyword evidence="8 9" id="KW-0326">Glycosidase</keyword>
<evidence type="ECO:0000256" key="3">
    <source>
        <dbReference type="ARBA" id="ARBA00022612"/>
    </source>
</evidence>
<keyword evidence="2 9" id="KW-0929">Antimicrobial</keyword>
<comment type="similarity">
    <text evidence="9 10">Belongs to the glycosyl hydrolase 24 family.</text>
</comment>
<evidence type="ECO:0000256" key="9">
    <source>
        <dbReference type="HAMAP-Rule" id="MF_04110"/>
    </source>
</evidence>